<proteinExistence type="predicted"/>
<dbReference type="AlphaFoldDB" id="A0AAN9FYY5"/>
<reference evidence="1 2" key="1">
    <citation type="submission" date="2024-02" db="EMBL/GenBank/DDBJ databases">
        <title>Chromosome-scale genome assembly of the rough periwinkle Littorina saxatilis.</title>
        <authorList>
            <person name="De Jode A."/>
            <person name="Faria R."/>
            <person name="Formenti G."/>
            <person name="Sims Y."/>
            <person name="Smith T.P."/>
            <person name="Tracey A."/>
            <person name="Wood J.M.D."/>
            <person name="Zagrodzka Z.B."/>
            <person name="Johannesson K."/>
            <person name="Butlin R.K."/>
            <person name="Leder E.H."/>
        </authorList>
    </citation>
    <scope>NUCLEOTIDE SEQUENCE [LARGE SCALE GENOMIC DNA]</scope>
    <source>
        <strain evidence="1">Snail1</strain>
        <tissue evidence="1">Muscle</tissue>
    </source>
</reference>
<dbReference type="EMBL" id="JBAMIC010001414">
    <property type="protein sequence ID" value="KAK7089506.1"/>
    <property type="molecule type" value="Genomic_DNA"/>
</dbReference>
<evidence type="ECO:0000313" key="2">
    <source>
        <dbReference type="Proteomes" id="UP001374579"/>
    </source>
</evidence>
<name>A0AAN9FYY5_9CAEN</name>
<sequence length="63" mass="6961">MIVCLNLKKAEMDSDLSPQQTTSPQMPLTQTVVSLLQPGEDVQVAGMNSFSLVEEEEEEPRNP</sequence>
<keyword evidence="2" id="KW-1185">Reference proteome</keyword>
<protein>
    <submittedName>
        <fullName evidence="1">Uncharacterized protein</fullName>
    </submittedName>
</protein>
<gene>
    <name evidence="1" type="ORF">V1264_024526</name>
</gene>
<evidence type="ECO:0000313" key="1">
    <source>
        <dbReference type="EMBL" id="KAK7089506.1"/>
    </source>
</evidence>
<dbReference type="Proteomes" id="UP001374579">
    <property type="component" value="Unassembled WGS sequence"/>
</dbReference>
<organism evidence="1 2">
    <name type="scientific">Littorina saxatilis</name>
    <dbReference type="NCBI Taxonomy" id="31220"/>
    <lineage>
        <taxon>Eukaryota</taxon>
        <taxon>Metazoa</taxon>
        <taxon>Spiralia</taxon>
        <taxon>Lophotrochozoa</taxon>
        <taxon>Mollusca</taxon>
        <taxon>Gastropoda</taxon>
        <taxon>Caenogastropoda</taxon>
        <taxon>Littorinimorpha</taxon>
        <taxon>Littorinoidea</taxon>
        <taxon>Littorinidae</taxon>
        <taxon>Littorina</taxon>
    </lineage>
</organism>
<comment type="caution">
    <text evidence="1">The sequence shown here is derived from an EMBL/GenBank/DDBJ whole genome shotgun (WGS) entry which is preliminary data.</text>
</comment>
<accession>A0AAN9FYY5</accession>